<dbReference type="EMBL" id="LS999521">
    <property type="protein sequence ID" value="VAX43680.1"/>
    <property type="molecule type" value="Genomic_DNA"/>
</dbReference>
<sequence length="149" mass="17287">MPQFLIIAEKVYKKFEDSKLFSDNIIEQLNSLVSIIRQELKGTPYKLKYNFINFEECLSKPLSECMVKLDISLMPSYKNKCEYIMSLGSFIERITTGGQRKFPPLKKHKPHTVLQDMGSEEVKAHKVDLGKMITNYFDSPEFKKVLGKN</sequence>
<dbReference type="RefSeq" id="WP_133972153.1">
    <property type="nucleotide sequence ID" value="NZ_LS999521.1"/>
</dbReference>
<dbReference type="Proteomes" id="UP000294355">
    <property type="component" value="Chromosome"/>
</dbReference>
<reference evidence="1 2" key="1">
    <citation type="submission" date="2018-08" db="EMBL/GenBank/DDBJ databases">
        <authorList>
            <person name="Gonzaga-Molto A."/>
        </authorList>
    </citation>
    <scope>NUCLEOTIDE SEQUENCE [LARGE SCALE GENOMIC DNA]</scope>
    <source>
        <strain evidence="1">Acinetobacter calcoaceticus str. 2117</strain>
    </source>
</reference>
<gene>
    <name evidence="1" type="ORF">AC2117_00846</name>
</gene>
<dbReference type="AlphaFoldDB" id="A0A446ZGS1"/>
<name>A0A446ZGS1_ACICA</name>
<organism evidence="1 2">
    <name type="scientific">Acinetobacter calcoaceticus</name>
    <dbReference type="NCBI Taxonomy" id="471"/>
    <lineage>
        <taxon>Bacteria</taxon>
        <taxon>Pseudomonadati</taxon>
        <taxon>Pseudomonadota</taxon>
        <taxon>Gammaproteobacteria</taxon>
        <taxon>Moraxellales</taxon>
        <taxon>Moraxellaceae</taxon>
        <taxon>Acinetobacter</taxon>
        <taxon>Acinetobacter calcoaceticus/baumannii complex</taxon>
    </lineage>
</organism>
<protein>
    <submittedName>
        <fullName evidence="1">Uncharacterized protein</fullName>
    </submittedName>
</protein>
<dbReference type="OrthoDB" id="6698772at2"/>
<accession>A0A446ZGS1</accession>
<evidence type="ECO:0000313" key="1">
    <source>
        <dbReference type="EMBL" id="VAX43680.1"/>
    </source>
</evidence>
<evidence type="ECO:0000313" key="2">
    <source>
        <dbReference type="Proteomes" id="UP000294355"/>
    </source>
</evidence>
<proteinExistence type="predicted"/>